<accession>A0ABY7WMJ7</accession>
<keyword evidence="1" id="KW-1133">Transmembrane helix</keyword>
<gene>
    <name evidence="2" type="ORF">PQ465_19915</name>
</gene>
<proteinExistence type="predicted"/>
<keyword evidence="3" id="KW-1185">Reference proteome</keyword>
<evidence type="ECO:0000313" key="2">
    <source>
        <dbReference type="EMBL" id="WDF68549.1"/>
    </source>
</evidence>
<feature type="transmembrane region" description="Helical" evidence="1">
    <location>
        <begin position="158"/>
        <end position="179"/>
    </location>
</feature>
<feature type="transmembrane region" description="Helical" evidence="1">
    <location>
        <begin position="34"/>
        <end position="52"/>
    </location>
</feature>
<keyword evidence="1" id="KW-0812">Transmembrane</keyword>
<evidence type="ECO:0000313" key="3">
    <source>
        <dbReference type="Proteomes" id="UP001221558"/>
    </source>
</evidence>
<dbReference type="Proteomes" id="UP001221558">
    <property type="component" value="Chromosome"/>
</dbReference>
<feature type="transmembrane region" description="Helical" evidence="1">
    <location>
        <begin position="72"/>
        <end position="99"/>
    </location>
</feature>
<organism evidence="2 3">
    <name type="scientific">Sphingobacterium oryzagri</name>
    <dbReference type="NCBI Taxonomy" id="3025669"/>
    <lineage>
        <taxon>Bacteria</taxon>
        <taxon>Pseudomonadati</taxon>
        <taxon>Bacteroidota</taxon>
        <taxon>Sphingobacteriia</taxon>
        <taxon>Sphingobacteriales</taxon>
        <taxon>Sphingobacteriaceae</taxon>
        <taxon>Sphingobacterium</taxon>
    </lineage>
</organism>
<feature type="transmembrane region" description="Helical" evidence="1">
    <location>
        <begin position="200"/>
        <end position="233"/>
    </location>
</feature>
<feature type="transmembrane region" description="Helical" evidence="1">
    <location>
        <begin position="253"/>
        <end position="278"/>
    </location>
</feature>
<keyword evidence="1" id="KW-0472">Membrane</keyword>
<sequence>MELNFEFKKERKLGEIVQDFINLLRLVLKHFFDTIFRMAVLPLCFMLILIYYGTTKINLTGNRDFSESLDLIVVAIVVAVLLVLVSLVFFGLAIEYFILLKTQRNTDFSSADVWHSFRQHIGKYFVFLLVALLAILILFVPLGVVVVILAFIPLLGSFAIGILFAFVGVWFFCAFLFYPEGYMEAGSSLQQTFSILRKKIIDYSVSSYVVGFVFQVLLMMLSLMPVLIIGLIAYNTIGFEDTFFESVYGRMFVSIGATILILLYIVYYMFSVLVYGIIYETAKEVTYGEDIYAKIQRLGEEGSDVV</sequence>
<name>A0ABY7WMJ7_9SPHI</name>
<protein>
    <submittedName>
        <fullName evidence="2">ABC transporter permease</fullName>
    </submittedName>
</protein>
<dbReference type="EMBL" id="CP117880">
    <property type="protein sequence ID" value="WDF68549.1"/>
    <property type="molecule type" value="Genomic_DNA"/>
</dbReference>
<evidence type="ECO:0000256" key="1">
    <source>
        <dbReference type="SAM" id="Phobius"/>
    </source>
</evidence>
<feature type="transmembrane region" description="Helical" evidence="1">
    <location>
        <begin position="124"/>
        <end position="152"/>
    </location>
</feature>
<reference evidence="2 3" key="1">
    <citation type="submission" date="2023-02" db="EMBL/GenBank/DDBJ databases">
        <title>Genome sequence of Sphingobacterium sp. KACC 22765.</title>
        <authorList>
            <person name="Kim S."/>
            <person name="Heo J."/>
            <person name="Kwon S.-W."/>
        </authorList>
    </citation>
    <scope>NUCLEOTIDE SEQUENCE [LARGE SCALE GENOMIC DNA]</scope>
    <source>
        <strain evidence="2 3">KACC 22765</strain>
    </source>
</reference>
<dbReference type="RefSeq" id="WP_274267282.1">
    <property type="nucleotide sequence ID" value="NZ_CP117880.1"/>
</dbReference>